<evidence type="ECO:0000256" key="2">
    <source>
        <dbReference type="ARBA" id="ARBA00001946"/>
    </source>
</evidence>
<dbReference type="GO" id="GO:0003697">
    <property type="term" value="F:single-stranded DNA binding"/>
    <property type="evidence" value="ECO:0007669"/>
    <property type="project" value="TreeGrafter"/>
</dbReference>
<dbReference type="Proteomes" id="UP000230002">
    <property type="component" value="Unassembled WGS sequence"/>
</dbReference>
<dbReference type="GO" id="GO:0006302">
    <property type="term" value="P:double-strand break repair"/>
    <property type="evidence" value="ECO:0007669"/>
    <property type="project" value="TreeGrafter"/>
</dbReference>
<sequence>MKLSGNAAPFSLPWARKLFGSSTSDHGTRSHDTGTIRDLLANTYYPKGSHWTPEYEQPSLPVSDIKIVSWNVDFVAPDAAARVSCILNYLQTTIVTNDSQPTVILLQELKEESFDAVLKNRWVRKHFAVLPPNTGYWSGRYGLATLISRHIPIVNAQMLQFRRTRMGRGALFVDVLLKTTDVNGELAVPQTIRIANTHLESLGEGEKARPVQLSAIAAMLRQSGIQAGLVGGDMNTILPADQRIHVDAGLHDAGTDGPEANTWGYQSRKRAWQAKRLDRVFYTPTPGLVVEPVEVIGKGLKTEQGEWASDHYAIQTTVALRGEDKS</sequence>
<dbReference type="PANTHER" id="PTHR15822:SF4">
    <property type="entry name" value="TYROSYL-DNA PHOSPHODIESTERASE 2"/>
    <property type="match status" value="1"/>
</dbReference>
<reference evidence="12 13" key="1">
    <citation type="journal article" date="2015" name="Sci. Rep.">
        <title>Chromosome-level genome map provides insights into diverse defense mechanisms in the medicinal fungus Ganoderma sinense.</title>
        <authorList>
            <person name="Zhu Y."/>
            <person name="Xu J."/>
            <person name="Sun C."/>
            <person name="Zhou S."/>
            <person name="Xu H."/>
            <person name="Nelson D.R."/>
            <person name="Qian J."/>
            <person name="Song J."/>
            <person name="Luo H."/>
            <person name="Xiang L."/>
            <person name="Li Y."/>
            <person name="Xu Z."/>
            <person name="Ji A."/>
            <person name="Wang L."/>
            <person name="Lu S."/>
            <person name="Hayward A."/>
            <person name="Sun W."/>
            <person name="Li X."/>
            <person name="Schwartz D.C."/>
            <person name="Wang Y."/>
            <person name="Chen S."/>
        </authorList>
    </citation>
    <scope>NUCLEOTIDE SEQUENCE [LARGE SCALE GENOMIC DNA]</scope>
    <source>
        <strain evidence="12 13">ZZ0214-1</strain>
    </source>
</reference>
<dbReference type="GO" id="GO:0004518">
    <property type="term" value="F:nuclease activity"/>
    <property type="evidence" value="ECO:0007669"/>
    <property type="project" value="UniProtKB-KW"/>
</dbReference>
<dbReference type="InterPro" id="IPR051547">
    <property type="entry name" value="TDP2-like"/>
</dbReference>
<dbReference type="EMBL" id="AYKW01000023">
    <property type="protein sequence ID" value="PIL29010.1"/>
    <property type="molecule type" value="Genomic_DNA"/>
</dbReference>
<dbReference type="GO" id="GO:0005737">
    <property type="term" value="C:cytoplasm"/>
    <property type="evidence" value="ECO:0007669"/>
    <property type="project" value="TreeGrafter"/>
</dbReference>
<keyword evidence="4" id="KW-0540">Nuclease</keyword>
<evidence type="ECO:0000313" key="13">
    <source>
        <dbReference type="Proteomes" id="UP000230002"/>
    </source>
</evidence>
<dbReference type="AlphaFoldDB" id="A0A2G8S5G4"/>
<evidence type="ECO:0000256" key="10">
    <source>
        <dbReference type="ARBA" id="ARBA00023242"/>
    </source>
</evidence>
<evidence type="ECO:0000256" key="1">
    <source>
        <dbReference type="ARBA" id="ARBA00001936"/>
    </source>
</evidence>
<dbReference type="SUPFAM" id="SSF56219">
    <property type="entry name" value="DNase I-like"/>
    <property type="match status" value="1"/>
</dbReference>
<evidence type="ECO:0000256" key="5">
    <source>
        <dbReference type="ARBA" id="ARBA00022723"/>
    </source>
</evidence>
<dbReference type="GO" id="GO:0070260">
    <property type="term" value="F:5'-tyrosyl-DNA phosphodiesterase activity"/>
    <property type="evidence" value="ECO:0007669"/>
    <property type="project" value="TreeGrafter"/>
</dbReference>
<evidence type="ECO:0000313" key="12">
    <source>
        <dbReference type="EMBL" id="PIL29010.1"/>
    </source>
</evidence>
<feature type="domain" description="Endonuclease/exonuclease/phosphatase" evidence="11">
    <location>
        <begin position="68"/>
        <end position="311"/>
    </location>
</feature>
<proteinExistence type="predicted"/>
<keyword evidence="8" id="KW-0460">Magnesium</keyword>
<protein>
    <recommendedName>
        <fullName evidence="11">Endonuclease/exonuclease/phosphatase domain-containing protein</fullName>
    </recommendedName>
</protein>
<evidence type="ECO:0000256" key="7">
    <source>
        <dbReference type="ARBA" id="ARBA00022801"/>
    </source>
</evidence>
<accession>A0A2G8S5G4</accession>
<evidence type="ECO:0000256" key="4">
    <source>
        <dbReference type="ARBA" id="ARBA00022722"/>
    </source>
</evidence>
<name>A0A2G8S5G4_9APHY</name>
<dbReference type="Pfam" id="PF03372">
    <property type="entry name" value="Exo_endo_phos"/>
    <property type="match status" value="1"/>
</dbReference>
<keyword evidence="7" id="KW-0378">Hydrolase</keyword>
<evidence type="ECO:0000256" key="8">
    <source>
        <dbReference type="ARBA" id="ARBA00022842"/>
    </source>
</evidence>
<dbReference type="GO" id="GO:0046872">
    <property type="term" value="F:metal ion binding"/>
    <property type="evidence" value="ECO:0007669"/>
    <property type="project" value="UniProtKB-KW"/>
</dbReference>
<comment type="subcellular location">
    <subcellularLocation>
        <location evidence="3">Nucleus</location>
        <location evidence="3">PML body</location>
    </subcellularLocation>
</comment>
<dbReference type="Gene3D" id="3.60.10.10">
    <property type="entry name" value="Endonuclease/exonuclease/phosphatase"/>
    <property type="match status" value="1"/>
</dbReference>
<keyword evidence="9" id="KW-0234">DNA repair</keyword>
<dbReference type="InterPro" id="IPR005135">
    <property type="entry name" value="Endo/exonuclease/phosphatase"/>
</dbReference>
<comment type="cofactor">
    <cofactor evidence="2">
        <name>Mg(2+)</name>
        <dbReference type="ChEBI" id="CHEBI:18420"/>
    </cofactor>
</comment>
<organism evidence="12 13">
    <name type="scientific">Ganoderma sinense ZZ0214-1</name>
    <dbReference type="NCBI Taxonomy" id="1077348"/>
    <lineage>
        <taxon>Eukaryota</taxon>
        <taxon>Fungi</taxon>
        <taxon>Dikarya</taxon>
        <taxon>Basidiomycota</taxon>
        <taxon>Agaricomycotina</taxon>
        <taxon>Agaricomycetes</taxon>
        <taxon>Polyporales</taxon>
        <taxon>Polyporaceae</taxon>
        <taxon>Ganoderma</taxon>
    </lineage>
</organism>
<evidence type="ECO:0000259" key="11">
    <source>
        <dbReference type="Pfam" id="PF03372"/>
    </source>
</evidence>
<dbReference type="PANTHER" id="PTHR15822">
    <property type="entry name" value="TRAF AND TNF RECEPTOR-ASSOCIATED PROTEIN"/>
    <property type="match status" value="1"/>
</dbReference>
<dbReference type="CDD" id="cd09080">
    <property type="entry name" value="TDP2"/>
    <property type="match status" value="1"/>
</dbReference>
<keyword evidence="13" id="KW-1185">Reference proteome</keyword>
<dbReference type="OrthoDB" id="9975959at2759"/>
<keyword evidence="5" id="KW-0479">Metal-binding</keyword>
<evidence type="ECO:0000256" key="6">
    <source>
        <dbReference type="ARBA" id="ARBA00022763"/>
    </source>
</evidence>
<keyword evidence="6" id="KW-0227">DNA damage</keyword>
<comment type="cofactor">
    <cofactor evidence="1">
        <name>Mn(2+)</name>
        <dbReference type="ChEBI" id="CHEBI:29035"/>
    </cofactor>
</comment>
<comment type="caution">
    <text evidence="12">The sequence shown here is derived from an EMBL/GenBank/DDBJ whole genome shotgun (WGS) entry which is preliminary data.</text>
</comment>
<keyword evidence="10" id="KW-0539">Nucleus</keyword>
<dbReference type="InterPro" id="IPR036691">
    <property type="entry name" value="Endo/exonu/phosph_ase_sf"/>
</dbReference>
<gene>
    <name evidence="12" type="ORF">GSI_09058</name>
</gene>
<evidence type="ECO:0000256" key="3">
    <source>
        <dbReference type="ARBA" id="ARBA00004322"/>
    </source>
</evidence>
<evidence type="ECO:0000256" key="9">
    <source>
        <dbReference type="ARBA" id="ARBA00023204"/>
    </source>
</evidence>